<evidence type="ECO:0000259" key="4">
    <source>
        <dbReference type="PROSITE" id="PS50893"/>
    </source>
</evidence>
<dbReference type="PROSITE" id="PS50893">
    <property type="entry name" value="ABC_TRANSPORTER_2"/>
    <property type="match status" value="1"/>
</dbReference>
<dbReference type="PANTHER" id="PTHR43875:SF1">
    <property type="entry name" value="OSMOPROTECTIVE COMPOUNDS UPTAKE ATP-BINDING PROTEIN GGTA"/>
    <property type="match status" value="1"/>
</dbReference>
<dbReference type="InterPro" id="IPR003439">
    <property type="entry name" value="ABC_transporter-like_ATP-bd"/>
</dbReference>
<reference evidence="5 6" key="1">
    <citation type="journal article" date="2023" name="ISME J.">
        <title>Cultivation and genomic characterization of novel and ubiquitous marine nitrite-oxidizing bacteria from the Nitrospirales.</title>
        <authorList>
            <person name="Mueller A.J."/>
            <person name="Daebeler A."/>
            <person name="Herbold C.W."/>
            <person name="Kirkegaard R.H."/>
            <person name="Daims H."/>
        </authorList>
    </citation>
    <scope>NUCLEOTIDE SEQUENCE [LARGE SCALE GENOMIC DNA]</scope>
    <source>
        <strain evidence="5 6">EB</strain>
    </source>
</reference>
<dbReference type="Gene3D" id="2.40.50.100">
    <property type="match status" value="1"/>
</dbReference>
<dbReference type="InterPro" id="IPR008995">
    <property type="entry name" value="Mo/tungstate-bd_C_term_dom"/>
</dbReference>
<dbReference type="GO" id="GO:0005524">
    <property type="term" value="F:ATP binding"/>
    <property type="evidence" value="ECO:0007669"/>
    <property type="project" value="UniProtKB-KW"/>
</dbReference>
<dbReference type="SUPFAM" id="SSF52540">
    <property type="entry name" value="P-loop containing nucleoside triphosphate hydrolases"/>
    <property type="match status" value="1"/>
</dbReference>
<name>A0ABU3K3N5_9BACT</name>
<dbReference type="PANTHER" id="PTHR43875">
    <property type="entry name" value="MALTODEXTRIN IMPORT ATP-BINDING PROTEIN MSMX"/>
    <property type="match status" value="1"/>
</dbReference>
<keyword evidence="2" id="KW-0547">Nucleotide-binding</keyword>
<dbReference type="InterPro" id="IPR012340">
    <property type="entry name" value="NA-bd_OB-fold"/>
</dbReference>
<keyword evidence="3 5" id="KW-0067">ATP-binding</keyword>
<dbReference type="InterPro" id="IPR047641">
    <property type="entry name" value="ABC_transpr_MalK/UgpC-like"/>
</dbReference>
<dbReference type="NCBIfam" id="NF008653">
    <property type="entry name" value="PRK11650.1"/>
    <property type="match status" value="1"/>
</dbReference>
<dbReference type="InterPro" id="IPR027417">
    <property type="entry name" value="P-loop_NTPase"/>
</dbReference>
<evidence type="ECO:0000256" key="3">
    <source>
        <dbReference type="ARBA" id="ARBA00022840"/>
    </source>
</evidence>
<dbReference type="EMBL" id="JAQOUE010000001">
    <property type="protein sequence ID" value="MDT7041025.1"/>
    <property type="molecule type" value="Genomic_DNA"/>
</dbReference>
<keyword evidence="6" id="KW-1185">Reference proteome</keyword>
<dbReference type="Proteomes" id="UP001250932">
    <property type="component" value="Unassembled WGS sequence"/>
</dbReference>
<accession>A0ABU3K3N5</accession>
<dbReference type="Pfam" id="PF00005">
    <property type="entry name" value="ABC_tran"/>
    <property type="match status" value="1"/>
</dbReference>
<protein>
    <submittedName>
        <fullName evidence="5">Sn-glycerol-3-phosphate ABC transporter ATP-binding protein UgpC</fullName>
    </submittedName>
</protein>
<dbReference type="Gene3D" id="3.40.50.300">
    <property type="entry name" value="P-loop containing nucleotide triphosphate hydrolases"/>
    <property type="match status" value="1"/>
</dbReference>
<evidence type="ECO:0000313" key="5">
    <source>
        <dbReference type="EMBL" id="MDT7041025.1"/>
    </source>
</evidence>
<dbReference type="PROSITE" id="PS00211">
    <property type="entry name" value="ABC_TRANSPORTER_1"/>
    <property type="match status" value="1"/>
</dbReference>
<proteinExistence type="predicted"/>
<dbReference type="InterPro" id="IPR040582">
    <property type="entry name" value="OB_MalK-like"/>
</dbReference>
<dbReference type="InterPro" id="IPR015855">
    <property type="entry name" value="ABC_transpr_MalK-like"/>
</dbReference>
<dbReference type="InterPro" id="IPR017871">
    <property type="entry name" value="ABC_transporter-like_CS"/>
</dbReference>
<dbReference type="SMART" id="SM00382">
    <property type="entry name" value="AAA"/>
    <property type="match status" value="1"/>
</dbReference>
<organism evidence="5 6">
    <name type="scientific">Candidatus Nitronereus thalassa</name>
    <dbReference type="NCBI Taxonomy" id="3020898"/>
    <lineage>
        <taxon>Bacteria</taxon>
        <taxon>Pseudomonadati</taxon>
        <taxon>Nitrospirota</taxon>
        <taxon>Nitrospiria</taxon>
        <taxon>Nitrospirales</taxon>
        <taxon>Nitrospiraceae</taxon>
        <taxon>Candidatus Nitronereus</taxon>
    </lineage>
</organism>
<keyword evidence="1" id="KW-0813">Transport</keyword>
<dbReference type="Pfam" id="PF17912">
    <property type="entry name" value="OB_MalK"/>
    <property type="match status" value="1"/>
</dbReference>
<feature type="domain" description="ABC transporter" evidence="4">
    <location>
        <begin position="4"/>
        <end position="234"/>
    </location>
</feature>
<dbReference type="Gene3D" id="2.40.50.140">
    <property type="entry name" value="Nucleic acid-binding proteins"/>
    <property type="match status" value="1"/>
</dbReference>
<dbReference type="InterPro" id="IPR003593">
    <property type="entry name" value="AAA+_ATPase"/>
</dbReference>
<comment type="caution">
    <text evidence="5">The sequence shown here is derived from an EMBL/GenBank/DDBJ whole genome shotgun (WGS) entry which is preliminary data.</text>
</comment>
<sequence>MAGFVLSQISKSFGTTNVLTDISLQAADGEFVVLLGPSGCGKSTLLRIIAGLEAQTSGSVSIGERVVDSLPPRDRDIAMVFQQYALYPHLTVRDNLAFGLKMRKESPMVIEERIAEAAELLEIHELLDRKPKELSGGQRQRVAMGRAIVRKPKLFLFDEPLSNLDARLRASMRVELKKLHQRLGVTMVYVTHDQVEAMTLGQTIVIMDQGIIQQIGTPDQIYHHSINPFVAAFIGNPPMNLLSGSVRLEGQKLEFHAGDFSLTLDTPSPLTTSLQSDQATLGIRPEDITFNFPGDPHFSMSSTIDMIENLGGDHIVYLLAQGQHLTARASPTLGRQAGDSITAHVPLAKVHLFINQVRIPLELFRS</sequence>
<dbReference type="SUPFAM" id="SSF50331">
    <property type="entry name" value="MOP-like"/>
    <property type="match status" value="1"/>
</dbReference>
<evidence type="ECO:0000256" key="1">
    <source>
        <dbReference type="ARBA" id="ARBA00022448"/>
    </source>
</evidence>
<evidence type="ECO:0000256" key="2">
    <source>
        <dbReference type="ARBA" id="ARBA00022741"/>
    </source>
</evidence>
<dbReference type="CDD" id="cd03301">
    <property type="entry name" value="ABC_MalK_N"/>
    <property type="match status" value="1"/>
</dbReference>
<evidence type="ECO:0000313" key="6">
    <source>
        <dbReference type="Proteomes" id="UP001250932"/>
    </source>
</evidence>
<dbReference type="RefSeq" id="WP_313831384.1">
    <property type="nucleotide sequence ID" value="NZ_JAQOUE010000001.1"/>
</dbReference>
<gene>
    <name evidence="5" type="primary">ugpC</name>
    <name evidence="5" type="ORF">PPG34_01605</name>
</gene>